<accession>A0A937URA2</accession>
<dbReference type="InterPro" id="IPR050237">
    <property type="entry name" value="ATP-dep_AMP-bd_enzyme"/>
</dbReference>
<dbReference type="InterPro" id="IPR020845">
    <property type="entry name" value="AMP-binding_CS"/>
</dbReference>
<dbReference type="GO" id="GO:0016878">
    <property type="term" value="F:acid-thiol ligase activity"/>
    <property type="evidence" value="ECO:0007669"/>
    <property type="project" value="UniProtKB-ARBA"/>
</dbReference>
<dbReference type="InterPro" id="IPR025110">
    <property type="entry name" value="AMP-bd_C"/>
</dbReference>
<dbReference type="Proteomes" id="UP000604475">
    <property type="component" value="Unassembled WGS sequence"/>
</dbReference>
<evidence type="ECO:0000259" key="2">
    <source>
        <dbReference type="Pfam" id="PF13193"/>
    </source>
</evidence>
<dbReference type="EMBL" id="JAEACQ010000161">
    <property type="protein sequence ID" value="MBL7627526.1"/>
    <property type="molecule type" value="Genomic_DNA"/>
</dbReference>
<dbReference type="InterPro" id="IPR042099">
    <property type="entry name" value="ANL_N_sf"/>
</dbReference>
<evidence type="ECO:0000313" key="3">
    <source>
        <dbReference type="EMBL" id="MBL7627526.1"/>
    </source>
</evidence>
<organism evidence="3 4">
    <name type="scientific">Frankia nepalensis</name>
    <dbReference type="NCBI Taxonomy" id="1836974"/>
    <lineage>
        <taxon>Bacteria</taxon>
        <taxon>Bacillati</taxon>
        <taxon>Actinomycetota</taxon>
        <taxon>Actinomycetes</taxon>
        <taxon>Frankiales</taxon>
        <taxon>Frankiaceae</taxon>
        <taxon>Frankia</taxon>
    </lineage>
</organism>
<dbReference type="Pfam" id="PF13193">
    <property type="entry name" value="AMP-binding_C"/>
    <property type="match status" value="1"/>
</dbReference>
<dbReference type="Gene3D" id="3.30.300.30">
    <property type="match status" value="1"/>
</dbReference>
<dbReference type="InterPro" id="IPR045851">
    <property type="entry name" value="AMP-bd_C_sf"/>
</dbReference>
<dbReference type="Pfam" id="PF00501">
    <property type="entry name" value="AMP-binding"/>
    <property type="match status" value="1"/>
</dbReference>
<protein>
    <submittedName>
        <fullName evidence="3">AMP-binding protein</fullName>
    </submittedName>
</protein>
<dbReference type="PROSITE" id="PS00455">
    <property type="entry name" value="AMP_BINDING"/>
    <property type="match status" value="1"/>
</dbReference>
<dbReference type="Gene3D" id="3.40.50.12780">
    <property type="entry name" value="N-terminal domain of ligase-like"/>
    <property type="match status" value="1"/>
</dbReference>
<proteinExistence type="predicted"/>
<keyword evidence="4" id="KW-1185">Reference proteome</keyword>
<feature type="domain" description="AMP-binding enzyme C-terminal" evidence="2">
    <location>
        <begin position="429"/>
        <end position="505"/>
    </location>
</feature>
<evidence type="ECO:0000313" key="4">
    <source>
        <dbReference type="Proteomes" id="UP000604475"/>
    </source>
</evidence>
<dbReference type="PANTHER" id="PTHR43767:SF1">
    <property type="entry name" value="NONRIBOSOMAL PEPTIDE SYNTHASE PES1 (EUROFUNG)-RELATED"/>
    <property type="match status" value="1"/>
</dbReference>
<dbReference type="SUPFAM" id="SSF56801">
    <property type="entry name" value="Acetyl-CoA synthetase-like"/>
    <property type="match status" value="1"/>
</dbReference>
<name>A0A937URA2_9ACTN</name>
<dbReference type="AlphaFoldDB" id="A0A937URA2"/>
<comment type="caution">
    <text evidence="3">The sequence shown here is derived from an EMBL/GenBank/DDBJ whole genome shotgun (WGS) entry which is preliminary data.</text>
</comment>
<sequence>MMRVPSATFHEQWSAAVADHGDRLFLLFRDDHAINAYSYEEFDQIVAETAGTLRAAGVGPGSCVHLALANCPAFVAAWLAAARLGAWIVPADPASTARDIAAQVRRIRPAVALCAAARADAYRAGAADAVAVVIELTETAADVAPSGPLPGGEPVTAAARVDPRDRLAVMFTSGTTSEPKGVVLTQENYHTVGVAMAAAVGLRPEDRWLVTLPLFHANAQYYCFAPAIATGAAVALTHTFSASRWVRQADELGATHASLFAAPIRMILARCGSELPPLKMRHVWFAQSLGEQHYERFAEIVGCRPRQLYGMTETIAAVTGDTSVPLRHDVIGEPLGGREIALVDPVDGGPAPAGTPGILRVRGVRGADLFAGYLDDPETTGRSFTDLPDGTSWFTTGDLVAADADGLLRFVGRVDDVIKVAGENVSLTEVESVLAQAPGVLEAAVVAKADPTRDVVPVAYLVPRDAGAPPDLNEVADWATGNLPPAARPREWHLIDELPRTSVGKVRRFRIGPA</sequence>
<dbReference type="InterPro" id="IPR000873">
    <property type="entry name" value="AMP-dep_synth/lig_dom"/>
</dbReference>
<feature type="domain" description="AMP-dependent synthetase/ligase" evidence="1">
    <location>
        <begin position="16"/>
        <end position="374"/>
    </location>
</feature>
<reference evidence="3" key="1">
    <citation type="submission" date="2020-12" db="EMBL/GenBank/DDBJ databases">
        <title>Genomic characterization of non-nitrogen-fixing Frankia strains.</title>
        <authorList>
            <person name="Carlos-Shanley C."/>
            <person name="Guerra T."/>
            <person name="Hahn D."/>
        </authorList>
    </citation>
    <scope>NUCLEOTIDE SEQUENCE</scope>
    <source>
        <strain evidence="3">CN6</strain>
    </source>
</reference>
<dbReference type="PANTHER" id="PTHR43767">
    <property type="entry name" value="LONG-CHAIN-FATTY-ACID--COA LIGASE"/>
    <property type="match status" value="1"/>
</dbReference>
<gene>
    <name evidence="3" type="ORF">I7412_10155</name>
</gene>
<evidence type="ECO:0000259" key="1">
    <source>
        <dbReference type="Pfam" id="PF00501"/>
    </source>
</evidence>